<keyword evidence="1" id="KW-0812">Transmembrane</keyword>
<dbReference type="EMBL" id="FOIQ01000001">
    <property type="protein sequence ID" value="SEV86392.1"/>
    <property type="molecule type" value="Genomic_DNA"/>
</dbReference>
<dbReference type="AlphaFoldDB" id="A0A1I0MDM3"/>
<protein>
    <submittedName>
        <fullName evidence="2">Uncharacterized protein</fullName>
    </submittedName>
</protein>
<evidence type="ECO:0000256" key="1">
    <source>
        <dbReference type="SAM" id="Phobius"/>
    </source>
</evidence>
<gene>
    <name evidence="2" type="ORF">SAMN04487850_0569</name>
</gene>
<organism evidence="2 3">
    <name type="scientific">Prevotella aff. ruminicola Tc2-24</name>
    <dbReference type="NCBI Taxonomy" id="81582"/>
    <lineage>
        <taxon>Bacteria</taxon>
        <taxon>Pseudomonadati</taxon>
        <taxon>Bacteroidota</taxon>
        <taxon>Bacteroidia</taxon>
        <taxon>Bacteroidales</taxon>
        <taxon>Prevotellaceae</taxon>
        <taxon>Prevotella</taxon>
    </lineage>
</organism>
<keyword evidence="1" id="KW-1133">Transmembrane helix</keyword>
<keyword evidence="1" id="KW-0472">Membrane</keyword>
<reference evidence="2 3" key="1">
    <citation type="submission" date="2016-10" db="EMBL/GenBank/DDBJ databases">
        <authorList>
            <person name="de Groot N.N."/>
        </authorList>
    </citation>
    <scope>NUCLEOTIDE SEQUENCE [LARGE SCALE GENOMIC DNA]</scope>
    <source>
        <strain evidence="2 3">TC2-24</strain>
    </source>
</reference>
<evidence type="ECO:0000313" key="3">
    <source>
        <dbReference type="Proteomes" id="UP000199373"/>
    </source>
</evidence>
<feature type="transmembrane region" description="Helical" evidence="1">
    <location>
        <begin position="40"/>
        <end position="61"/>
    </location>
</feature>
<evidence type="ECO:0000313" key="2">
    <source>
        <dbReference type="EMBL" id="SEV86392.1"/>
    </source>
</evidence>
<proteinExistence type="predicted"/>
<dbReference type="Proteomes" id="UP000199373">
    <property type="component" value="Unassembled WGS sequence"/>
</dbReference>
<sequence>MVGNQNPFRVPEGYFDGLTEQVMRSLPERRQRAKSVWMRPVFYVAASVCALLICGAAYLFLSGVGQQDSLQAQVPAMQESSDVSFDEAADYMMLDNQDIYACLAGF</sequence>
<name>A0A1I0MDM3_9BACT</name>
<accession>A0A1I0MDM3</accession>
<keyword evidence="3" id="KW-1185">Reference proteome</keyword>